<dbReference type="PANTHER" id="PTHR44068:SF11">
    <property type="entry name" value="GERANYL DIPHOSPHATE 2-C-METHYLTRANSFERASE"/>
    <property type="match status" value="1"/>
</dbReference>
<dbReference type="KEGG" id="sus:Acid_3173"/>
<dbReference type="PANTHER" id="PTHR44068">
    <property type="entry name" value="ZGC:194242"/>
    <property type="match status" value="1"/>
</dbReference>
<keyword evidence="1 3" id="KW-0808">Transferase</keyword>
<dbReference type="Pfam" id="PF08241">
    <property type="entry name" value="Methyltransf_11"/>
    <property type="match status" value="1"/>
</dbReference>
<evidence type="ECO:0000259" key="2">
    <source>
        <dbReference type="Pfam" id="PF08241"/>
    </source>
</evidence>
<dbReference type="CDD" id="cd02440">
    <property type="entry name" value="AdoMet_MTases"/>
    <property type="match status" value="1"/>
</dbReference>
<feature type="domain" description="Methyltransferase type 11" evidence="2">
    <location>
        <begin position="50"/>
        <end position="149"/>
    </location>
</feature>
<accession>Q022F0</accession>
<dbReference type="SUPFAM" id="SSF53335">
    <property type="entry name" value="S-adenosyl-L-methionine-dependent methyltransferases"/>
    <property type="match status" value="1"/>
</dbReference>
<sequence>MAGRNSRVNQCQNPTGWLGRWVLRNMNSRHSKVTDWGLSHASIGKQDIILDVGCGGGRTVSKLAAIATQGKVCGIDHSTESVAMAVRTNKQWIDLARVEIREASVSRLPFPDGVFDVATAVETHFWWPALATDMREVLRVLKPGGRLIIIAEVYKGAESFTSKAAEKYSQKTGMALLSIEEHRELFTDAGYSDVQVITDSRKGWICCIGTKISAS</sequence>
<reference evidence="3" key="1">
    <citation type="submission" date="2006-10" db="EMBL/GenBank/DDBJ databases">
        <title>Complete sequence of Solibacter usitatus Ellin6076.</title>
        <authorList>
            <consortium name="US DOE Joint Genome Institute"/>
            <person name="Copeland A."/>
            <person name="Lucas S."/>
            <person name="Lapidus A."/>
            <person name="Barry K."/>
            <person name="Detter J.C."/>
            <person name="Glavina del Rio T."/>
            <person name="Hammon N."/>
            <person name="Israni S."/>
            <person name="Dalin E."/>
            <person name="Tice H."/>
            <person name="Pitluck S."/>
            <person name="Thompson L.S."/>
            <person name="Brettin T."/>
            <person name="Bruce D."/>
            <person name="Han C."/>
            <person name="Tapia R."/>
            <person name="Gilna P."/>
            <person name="Schmutz J."/>
            <person name="Larimer F."/>
            <person name="Land M."/>
            <person name="Hauser L."/>
            <person name="Kyrpides N."/>
            <person name="Mikhailova N."/>
            <person name="Janssen P.H."/>
            <person name="Kuske C.R."/>
            <person name="Richardson P."/>
        </authorList>
    </citation>
    <scope>NUCLEOTIDE SEQUENCE</scope>
    <source>
        <strain evidence="3">Ellin6076</strain>
    </source>
</reference>
<dbReference type="GO" id="GO:0032259">
    <property type="term" value="P:methylation"/>
    <property type="evidence" value="ECO:0007669"/>
    <property type="project" value="UniProtKB-KW"/>
</dbReference>
<evidence type="ECO:0000256" key="1">
    <source>
        <dbReference type="ARBA" id="ARBA00022679"/>
    </source>
</evidence>
<dbReference type="InterPro" id="IPR050447">
    <property type="entry name" value="Erg6_SMT_methyltransf"/>
</dbReference>
<keyword evidence="3" id="KW-0489">Methyltransferase</keyword>
<dbReference type="InParanoid" id="Q022F0"/>
<dbReference type="eggNOG" id="COG2226">
    <property type="taxonomic scope" value="Bacteria"/>
</dbReference>
<dbReference type="InterPro" id="IPR013216">
    <property type="entry name" value="Methyltransf_11"/>
</dbReference>
<proteinExistence type="predicted"/>
<dbReference type="Gene3D" id="3.40.50.150">
    <property type="entry name" value="Vaccinia Virus protein VP39"/>
    <property type="match status" value="1"/>
</dbReference>
<dbReference type="InterPro" id="IPR029063">
    <property type="entry name" value="SAM-dependent_MTases_sf"/>
</dbReference>
<dbReference type="AlphaFoldDB" id="Q022F0"/>
<dbReference type="STRING" id="234267.Acid_3173"/>
<dbReference type="OrthoDB" id="43862at2"/>
<dbReference type="GO" id="GO:0008757">
    <property type="term" value="F:S-adenosylmethionine-dependent methyltransferase activity"/>
    <property type="evidence" value="ECO:0007669"/>
    <property type="project" value="InterPro"/>
</dbReference>
<protein>
    <submittedName>
        <fullName evidence="3">Methyltransferase type 11</fullName>
    </submittedName>
</protein>
<dbReference type="EMBL" id="CP000473">
    <property type="protein sequence ID" value="ABJ84150.1"/>
    <property type="molecule type" value="Genomic_DNA"/>
</dbReference>
<organism evidence="3">
    <name type="scientific">Solibacter usitatus (strain Ellin6076)</name>
    <dbReference type="NCBI Taxonomy" id="234267"/>
    <lineage>
        <taxon>Bacteria</taxon>
        <taxon>Pseudomonadati</taxon>
        <taxon>Acidobacteriota</taxon>
        <taxon>Terriglobia</taxon>
        <taxon>Bryobacterales</taxon>
        <taxon>Solibacteraceae</taxon>
        <taxon>Candidatus Solibacter</taxon>
    </lineage>
</organism>
<dbReference type="HOGENOM" id="CLU_081534_1_2_0"/>
<gene>
    <name evidence="3" type="ordered locus">Acid_3173</name>
</gene>
<evidence type="ECO:0000313" key="3">
    <source>
        <dbReference type="EMBL" id="ABJ84150.1"/>
    </source>
</evidence>
<name>Q022F0_SOLUE</name>